<accession>B9S2D3</accession>
<dbReference type="Proteomes" id="UP000008311">
    <property type="component" value="Unassembled WGS sequence"/>
</dbReference>
<sequence length="81" mass="9073">MEIIDKILKCTSFITAVKYTGGKSARSQAIGKVAKIGDYFTLELVHFRIPEARDPIRQCSINVSGRTGRGCNWENHMSSRN</sequence>
<dbReference type="InParanoid" id="B9S2D3"/>
<evidence type="ECO:0000313" key="1">
    <source>
        <dbReference type="EMBL" id="EEF42207.1"/>
    </source>
</evidence>
<reference evidence="2" key="1">
    <citation type="journal article" date="2010" name="Nat. Biotechnol.">
        <title>Draft genome sequence of the oilseed species Ricinus communis.</title>
        <authorList>
            <person name="Chan A.P."/>
            <person name="Crabtree J."/>
            <person name="Zhao Q."/>
            <person name="Lorenzi H."/>
            <person name="Orvis J."/>
            <person name="Puiu D."/>
            <person name="Melake-Berhan A."/>
            <person name="Jones K.M."/>
            <person name="Redman J."/>
            <person name="Chen G."/>
            <person name="Cahoon E.B."/>
            <person name="Gedil M."/>
            <person name="Stanke M."/>
            <person name="Haas B.J."/>
            <person name="Wortman J.R."/>
            <person name="Fraser-Liggett C.M."/>
            <person name="Ravel J."/>
            <person name="Rabinowicz P.D."/>
        </authorList>
    </citation>
    <scope>NUCLEOTIDE SEQUENCE [LARGE SCALE GENOMIC DNA]</scope>
    <source>
        <strain evidence="2">cv. Hale</strain>
    </source>
</reference>
<name>B9S2D3_RICCO</name>
<proteinExistence type="predicted"/>
<dbReference type="EMBL" id="EQ973849">
    <property type="protein sequence ID" value="EEF42207.1"/>
    <property type="molecule type" value="Genomic_DNA"/>
</dbReference>
<gene>
    <name evidence="1" type="ORF">RCOM_0698760</name>
</gene>
<protein>
    <submittedName>
        <fullName evidence="1">Uncharacterized protein</fullName>
    </submittedName>
</protein>
<evidence type="ECO:0000313" key="2">
    <source>
        <dbReference type="Proteomes" id="UP000008311"/>
    </source>
</evidence>
<dbReference type="AlphaFoldDB" id="B9S2D3"/>
<keyword evidence="2" id="KW-1185">Reference proteome</keyword>
<organism evidence="1 2">
    <name type="scientific">Ricinus communis</name>
    <name type="common">Castor bean</name>
    <dbReference type="NCBI Taxonomy" id="3988"/>
    <lineage>
        <taxon>Eukaryota</taxon>
        <taxon>Viridiplantae</taxon>
        <taxon>Streptophyta</taxon>
        <taxon>Embryophyta</taxon>
        <taxon>Tracheophyta</taxon>
        <taxon>Spermatophyta</taxon>
        <taxon>Magnoliopsida</taxon>
        <taxon>eudicotyledons</taxon>
        <taxon>Gunneridae</taxon>
        <taxon>Pentapetalae</taxon>
        <taxon>rosids</taxon>
        <taxon>fabids</taxon>
        <taxon>Malpighiales</taxon>
        <taxon>Euphorbiaceae</taxon>
        <taxon>Acalyphoideae</taxon>
        <taxon>Acalypheae</taxon>
        <taxon>Ricinus</taxon>
    </lineage>
</organism>